<accession>A0A7R7ZJ57</accession>
<dbReference type="GeneID" id="66977568"/>
<dbReference type="PANTHER" id="PTHR38887:SF1">
    <property type="entry name" value="RAS MODIFICATION PROTEIN ERF4"/>
    <property type="match status" value="1"/>
</dbReference>
<evidence type="ECO:0000313" key="3">
    <source>
        <dbReference type="EMBL" id="BCR83209.1"/>
    </source>
</evidence>
<reference evidence="3" key="1">
    <citation type="submission" date="2021-01" db="EMBL/GenBank/DDBJ databases">
        <authorList>
            <consortium name="Aspergillus chevalieri M1 genome sequencing consortium"/>
            <person name="Kazuki M."/>
            <person name="Futagami T."/>
        </authorList>
    </citation>
    <scope>NUCLEOTIDE SEQUENCE</scope>
    <source>
        <strain evidence="3">M1</strain>
    </source>
</reference>
<dbReference type="KEGG" id="ache:ACHE_10611S"/>
<organism evidence="3 4">
    <name type="scientific">Aspergillus chevalieri</name>
    <name type="common">Eurotium chevalieri</name>
    <dbReference type="NCBI Taxonomy" id="182096"/>
    <lineage>
        <taxon>Eukaryota</taxon>
        <taxon>Fungi</taxon>
        <taxon>Dikarya</taxon>
        <taxon>Ascomycota</taxon>
        <taxon>Pezizomycotina</taxon>
        <taxon>Eurotiomycetes</taxon>
        <taxon>Eurotiomycetidae</taxon>
        <taxon>Eurotiales</taxon>
        <taxon>Aspergillaceae</taxon>
        <taxon>Aspergillus</taxon>
        <taxon>Aspergillus subgen. Aspergillus</taxon>
    </lineage>
</organism>
<name>A0A7R7ZJ57_ASPCH</name>
<keyword evidence="4" id="KW-1185">Reference proteome</keyword>
<dbReference type="EMBL" id="AP024416">
    <property type="protein sequence ID" value="BCR83209.1"/>
    <property type="molecule type" value="Genomic_DNA"/>
</dbReference>
<dbReference type="Proteomes" id="UP000637239">
    <property type="component" value="Chromosome 1"/>
</dbReference>
<sequence length="518" mass="57358">MVLLVKLLRTGLGLTSEAIHAARDRPSSSDQRPSRFPPPYTTSATDTVDNAENPVQNAQVENSINRNIEHQQSNAPQTARDSPADYLATYDQDEAIWQLDDMAESVREQPHDETMATVTPEQQETEEEKVKQREALARELVATAGPVPASIQRLPCPVIIPQRRPRNKDRGFVRAYAPVLDDCGISQDVFLRFLEYLDAVNHASAWIDVVFIAAQIAGSIPTPAAMIVGTIVSIVAGAARELQKRTRANTFLEMVNRDLFMPRGLFAMVMAFKPEIPSSRQGPLGNVAGAVKETLSKKEKLDINQTVEKWSNTDPNKSKFKKGLDNIRLQSGETNSEVELPETASLIYPDLDQVAAQISQDEGVMNKFKGAGNWVNDYMDRRAAVFYEAKHPGTPLVQPAEQRKPMKSRFNDPNHPANSGSIISLVTGGHVPVPAKNKLHEKRNEKLGVNRLLRRSADPSRDGRLISGAGRQFVKKKLQKDVLYLLIVNLPTAAEEREARELDARLGDMMEQPEAGGP</sequence>
<dbReference type="RefSeq" id="XP_043131731.1">
    <property type="nucleotide sequence ID" value="XM_043281198.1"/>
</dbReference>
<feature type="chain" id="PRO_5030734077" evidence="2">
    <location>
        <begin position="16"/>
        <end position="518"/>
    </location>
</feature>
<dbReference type="PANTHER" id="PTHR38887">
    <property type="entry name" value="CHROMOSOME 21, WHOLE GENOME SHOTGUN SEQUENCE"/>
    <property type="match status" value="1"/>
</dbReference>
<keyword evidence="2" id="KW-0732">Signal</keyword>
<dbReference type="InterPro" id="IPR053221">
    <property type="entry name" value="Burnettramic_acid_biosynth"/>
</dbReference>
<gene>
    <name evidence="3" type="ORF">ACHE_10611S</name>
</gene>
<evidence type="ECO:0000256" key="1">
    <source>
        <dbReference type="SAM" id="MobiDB-lite"/>
    </source>
</evidence>
<reference evidence="3" key="2">
    <citation type="submission" date="2021-02" db="EMBL/GenBank/DDBJ databases">
        <title>Aspergillus chevalieri M1 genome sequence.</title>
        <authorList>
            <person name="Kadooka C."/>
            <person name="Mori K."/>
            <person name="Futagami T."/>
        </authorList>
    </citation>
    <scope>NUCLEOTIDE SEQUENCE</scope>
    <source>
        <strain evidence="3">M1</strain>
    </source>
</reference>
<proteinExistence type="predicted"/>
<feature type="signal peptide" evidence="2">
    <location>
        <begin position="1"/>
        <end position="15"/>
    </location>
</feature>
<protein>
    <submittedName>
        <fullName evidence="3">Uncharacterized protein</fullName>
    </submittedName>
</protein>
<evidence type="ECO:0000256" key="2">
    <source>
        <dbReference type="SAM" id="SignalP"/>
    </source>
</evidence>
<evidence type="ECO:0000313" key="4">
    <source>
        <dbReference type="Proteomes" id="UP000637239"/>
    </source>
</evidence>
<dbReference type="AlphaFoldDB" id="A0A7R7ZJ57"/>
<feature type="compositionally biased region" description="Polar residues" evidence="1">
    <location>
        <begin position="41"/>
        <end position="53"/>
    </location>
</feature>
<feature type="region of interest" description="Disordered" evidence="1">
    <location>
        <begin position="21"/>
        <end position="53"/>
    </location>
</feature>